<feature type="transmembrane region" description="Helical" evidence="2">
    <location>
        <begin position="45"/>
        <end position="64"/>
    </location>
</feature>
<comment type="similarity">
    <text evidence="1">Belongs to the UPF0177 family.</text>
</comment>
<comment type="caution">
    <text evidence="4">The sequence shown here is derived from an EMBL/GenBank/DDBJ whole genome shotgun (WGS) entry which is preliminary data.</text>
</comment>
<dbReference type="GO" id="GO:0080120">
    <property type="term" value="P:CAAX-box protein maturation"/>
    <property type="evidence" value="ECO:0007669"/>
    <property type="project" value="UniProtKB-ARBA"/>
</dbReference>
<keyword evidence="2" id="KW-0472">Membrane</keyword>
<dbReference type="AlphaFoldDB" id="A0A1Y4PBN7"/>
<feature type="transmembrane region" description="Helical" evidence="2">
    <location>
        <begin position="160"/>
        <end position="186"/>
    </location>
</feature>
<sequence>MNMIAKIRKCALWLKGQSLKFNEWVIIFGYVLIWLYAGTVTGIKGSYMLAGSFTLLLIFYLLWLRPKIRWLSWKSFVEAIGLGLLPLMVELIFLLIVMQFNNHIIGNSNTSLIVKLLQKNIIYVAYVVIIAPILEEIVFRKSFFHRIDAWLASWVDNSKLRVGISAFIVATVFAQMHGASIGIIYILLSLYFQFIYLHFSNLEMNIIAHITFNTSTLGLLVIANLM</sequence>
<evidence type="ECO:0000256" key="2">
    <source>
        <dbReference type="SAM" id="Phobius"/>
    </source>
</evidence>
<dbReference type="InterPro" id="IPR003675">
    <property type="entry name" value="Rce1/LyrA-like_dom"/>
</dbReference>
<evidence type="ECO:0000259" key="3">
    <source>
        <dbReference type="Pfam" id="PF02517"/>
    </source>
</evidence>
<dbReference type="EMBL" id="NFHN01000003">
    <property type="protein sequence ID" value="OUN50055.1"/>
    <property type="molecule type" value="Genomic_DNA"/>
</dbReference>
<evidence type="ECO:0000313" key="4">
    <source>
        <dbReference type="EMBL" id="OUN50055.1"/>
    </source>
</evidence>
<feature type="transmembrane region" description="Helical" evidence="2">
    <location>
        <begin position="76"/>
        <end position="100"/>
    </location>
</feature>
<keyword evidence="2" id="KW-1133">Transmembrane helix</keyword>
<name>A0A1Y4PBN7_LIMRT</name>
<evidence type="ECO:0000256" key="1">
    <source>
        <dbReference type="ARBA" id="ARBA00009067"/>
    </source>
</evidence>
<dbReference type="Pfam" id="PF02517">
    <property type="entry name" value="Rce1-like"/>
    <property type="match status" value="1"/>
</dbReference>
<accession>A0A1Y4PBN7</accession>
<keyword evidence="2" id="KW-0812">Transmembrane</keyword>
<protein>
    <recommendedName>
        <fullName evidence="3">CAAX prenyl protease 2/Lysostaphin resistance protein A-like domain-containing protein</fullName>
    </recommendedName>
</protein>
<feature type="transmembrane region" description="Helical" evidence="2">
    <location>
        <begin position="120"/>
        <end position="139"/>
    </location>
</feature>
<feature type="domain" description="CAAX prenyl protease 2/Lysostaphin resistance protein A-like" evidence="3">
    <location>
        <begin position="120"/>
        <end position="214"/>
    </location>
</feature>
<reference evidence="5" key="1">
    <citation type="submission" date="2017-04" db="EMBL/GenBank/DDBJ databases">
        <title>Function of individual gut microbiota members based on whole genome sequencing of pure cultures obtained from chicken caecum.</title>
        <authorList>
            <person name="Medvecky M."/>
            <person name="Cejkova D."/>
            <person name="Polansky O."/>
            <person name="Karasova D."/>
            <person name="Kubasova T."/>
            <person name="Cizek A."/>
            <person name="Rychlik I."/>
        </authorList>
    </citation>
    <scope>NUCLEOTIDE SEQUENCE [LARGE SCALE GENOMIC DNA]</scope>
    <source>
        <strain evidence="5">An71</strain>
    </source>
</reference>
<feature type="transmembrane region" description="Helical" evidence="2">
    <location>
        <begin position="21"/>
        <end position="39"/>
    </location>
</feature>
<dbReference type="GO" id="GO:0004175">
    <property type="term" value="F:endopeptidase activity"/>
    <property type="evidence" value="ECO:0007669"/>
    <property type="project" value="UniProtKB-ARBA"/>
</dbReference>
<evidence type="ECO:0000313" key="5">
    <source>
        <dbReference type="Proteomes" id="UP000195868"/>
    </source>
</evidence>
<dbReference type="RefSeq" id="WP_086118397.1">
    <property type="nucleotide sequence ID" value="NZ_JAJGUK010000115.1"/>
</dbReference>
<gene>
    <name evidence="4" type="ORF">B5G22_01425</name>
</gene>
<dbReference type="Proteomes" id="UP000195868">
    <property type="component" value="Unassembled WGS sequence"/>
</dbReference>
<proteinExistence type="inferred from homology"/>
<organism evidence="4 5">
    <name type="scientific">Limosilactobacillus reuteri</name>
    <name type="common">Lactobacillus reuteri</name>
    <dbReference type="NCBI Taxonomy" id="1598"/>
    <lineage>
        <taxon>Bacteria</taxon>
        <taxon>Bacillati</taxon>
        <taxon>Bacillota</taxon>
        <taxon>Bacilli</taxon>
        <taxon>Lactobacillales</taxon>
        <taxon>Lactobacillaceae</taxon>
        <taxon>Limosilactobacillus</taxon>
    </lineage>
</organism>
<feature type="transmembrane region" description="Helical" evidence="2">
    <location>
        <begin position="206"/>
        <end position="225"/>
    </location>
</feature>